<keyword evidence="1" id="KW-0812">Transmembrane</keyword>
<gene>
    <name evidence="2" type="ORF">ASPCADRAFT_210590</name>
</gene>
<keyword evidence="3" id="KW-1185">Reference proteome</keyword>
<dbReference type="OMA" id="HENHARF"/>
<proteinExistence type="predicted"/>
<protein>
    <recommendedName>
        <fullName evidence="4">Wax synthase domain-containing protein</fullName>
    </recommendedName>
</protein>
<reference evidence="3" key="1">
    <citation type="journal article" date="2017" name="Genome Biol.">
        <title>Comparative genomics reveals high biological diversity and specific adaptations in the industrially and medically important fungal genus Aspergillus.</title>
        <authorList>
            <person name="de Vries R.P."/>
            <person name="Riley R."/>
            <person name="Wiebenga A."/>
            <person name="Aguilar-Osorio G."/>
            <person name="Amillis S."/>
            <person name="Uchima C.A."/>
            <person name="Anderluh G."/>
            <person name="Asadollahi M."/>
            <person name="Askin M."/>
            <person name="Barry K."/>
            <person name="Battaglia E."/>
            <person name="Bayram O."/>
            <person name="Benocci T."/>
            <person name="Braus-Stromeyer S.A."/>
            <person name="Caldana C."/>
            <person name="Canovas D."/>
            <person name="Cerqueira G.C."/>
            <person name="Chen F."/>
            <person name="Chen W."/>
            <person name="Choi C."/>
            <person name="Clum A."/>
            <person name="Dos Santos R.A."/>
            <person name="Damasio A.R."/>
            <person name="Diallinas G."/>
            <person name="Emri T."/>
            <person name="Fekete E."/>
            <person name="Flipphi M."/>
            <person name="Freyberg S."/>
            <person name="Gallo A."/>
            <person name="Gournas C."/>
            <person name="Habgood R."/>
            <person name="Hainaut M."/>
            <person name="Harispe M.L."/>
            <person name="Henrissat B."/>
            <person name="Hilden K.S."/>
            <person name="Hope R."/>
            <person name="Hossain A."/>
            <person name="Karabika E."/>
            <person name="Karaffa L."/>
            <person name="Karanyi Z."/>
            <person name="Krasevec N."/>
            <person name="Kuo A."/>
            <person name="Kusch H."/>
            <person name="LaButti K."/>
            <person name="Lagendijk E.L."/>
            <person name="Lapidus A."/>
            <person name="Levasseur A."/>
            <person name="Lindquist E."/>
            <person name="Lipzen A."/>
            <person name="Logrieco A.F."/>
            <person name="MacCabe A."/>
            <person name="Maekelae M.R."/>
            <person name="Malavazi I."/>
            <person name="Melin P."/>
            <person name="Meyer V."/>
            <person name="Mielnichuk N."/>
            <person name="Miskei M."/>
            <person name="Molnar A.P."/>
            <person name="Mule G."/>
            <person name="Ngan C.Y."/>
            <person name="Orejas M."/>
            <person name="Orosz E."/>
            <person name="Ouedraogo J.P."/>
            <person name="Overkamp K.M."/>
            <person name="Park H.-S."/>
            <person name="Perrone G."/>
            <person name="Piumi F."/>
            <person name="Punt P.J."/>
            <person name="Ram A.F."/>
            <person name="Ramon A."/>
            <person name="Rauscher S."/>
            <person name="Record E."/>
            <person name="Riano-Pachon D.M."/>
            <person name="Robert V."/>
            <person name="Roehrig J."/>
            <person name="Ruller R."/>
            <person name="Salamov A."/>
            <person name="Salih N.S."/>
            <person name="Samson R.A."/>
            <person name="Sandor E."/>
            <person name="Sanguinetti M."/>
            <person name="Schuetze T."/>
            <person name="Sepcic K."/>
            <person name="Shelest E."/>
            <person name="Sherlock G."/>
            <person name="Sophianopoulou V."/>
            <person name="Squina F.M."/>
            <person name="Sun H."/>
            <person name="Susca A."/>
            <person name="Todd R.B."/>
            <person name="Tsang A."/>
            <person name="Unkles S.E."/>
            <person name="van de Wiele N."/>
            <person name="van Rossen-Uffink D."/>
            <person name="Oliveira J.V."/>
            <person name="Vesth T.C."/>
            <person name="Visser J."/>
            <person name="Yu J.-H."/>
            <person name="Zhou M."/>
            <person name="Andersen M.R."/>
            <person name="Archer D.B."/>
            <person name="Baker S.E."/>
            <person name="Benoit I."/>
            <person name="Brakhage A.A."/>
            <person name="Braus G.H."/>
            <person name="Fischer R."/>
            <person name="Frisvad J.C."/>
            <person name="Goldman G.H."/>
            <person name="Houbraken J."/>
            <person name="Oakley B."/>
            <person name="Pocsi I."/>
            <person name="Scazzocchio C."/>
            <person name="Seiboth B."/>
            <person name="vanKuyk P.A."/>
            <person name="Wortman J."/>
            <person name="Dyer P.S."/>
            <person name="Grigoriev I.V."/>
        </authorList>
    </citation>
    <scope>NUCLEOTIDE SEQUENCE [LARGE SCALE GENOMIC DNA]</scope>
    <source>
        <strain evidence="3">ITEM 5010</strain>
    </source>
</reference>
<name>A0A1R3RCH4_ASPC5</name>
<keyword evidence="1" id="KW-0472">Membrane</keyword>
<evidence type="ECO:0000313" key="3">
    <source>
        <dbReference type="Proteomes" id="UP000188318"/>
    </source>
</evidence>
<accession>A0A1R3RCH4</accession>
<evidence type="ECO:0000313" key="2">
    <source>
        <dbReference type="EMBL" id="OOF92182.1"/>
    </source>
</evidence>
<keyword evidence="1" id="KW-1133">Transmembrane helix</keyword>
<dbReference type="OrthoDB" id="2796277at2759"/>
<dbReference type="AlphaFoldDB" id="A0A1R3RCH4"/>
<feature type="transmembrane region" description="Helical" evidence="1">
    <location>
        <begin position="34"/>
        <end position="52"/>
    </location>
</feature>
<dbReference type="EMBL" id="KV907508">
    <property type="protein sequence ID" value="OOF92182.1"/>
    <property type="molecule type" value="Genomic_DNA"/>
</dbReference>
<dbReference type="VEuPathDB" id="FungiDB:ASPCADRAFT_210590"/>
<evidence type="ECO:0008006" key="4">
    <source>
        <dbReference type="Google" id="ProtNLM"/>
    </source>
</evidence>
<sequence length="309" mass="35012">MAATSYPPDSYRHLVHENHARFESFIQTGEVKPVFLWNLVIPVLLPVLALLVPHRRGARYVRPLVMACVVGLSYDTICHRRMLLGGNGYMGGLVPAWECIWVATLLIFRNAERDFQRIERHSLPPATAGLDGDASLNCYTRQTRCKDTTLERSETLTWQAYPQALSHRLNWILGLVTNMRGPEWNWRISSLGALPPSVQSQLNSRHNEKDNAITKSNNMRSCLRSAFSTWLKSYLILDLIKLLMIRDQYFLGAVYPPPDPPFPFHHLAPYPALVHVYRCLITGIAILAALNYVCSFNPLLFGGLSLAFP</sequence>
<organism evidence="2 3">
    <name type="scientific">Aspergillus carbonarius (strain ITEM 5010)</name>
    <dbReference type="NCBI Taxonomy" id="602072"/>
    <lineage>
        <taxon>Eukaryota</taxon>
        <taxon>Fungi</taxon>
        <taxon>Dikarya</taxon>
        <taxon>Ascomycota</taxon>
        <taxon>Pezizomycotina</taxon>
        <taxon>Eurotiomycetes</taxon>
        <taxon>Eurotiomycetidae</taxon>
        <taxon>Eurotiales</taxon>
        <taxon>Aspergillaceae</taxon>
        <taxon>Aspergillus</taxon>
        <taxon>Aspergillus subgen. Circumdati</taxon>
    </lineage>
</organism>
<feature type="non-terminal residue" evidence="2">
    <location>
        <position position="309"/>
    </location>
</feature>
<dbReference type="Proteomes" id="UP000188318">
    <property type="component" value="Unassembled WGS sequence"/>
</dbReference>
<evidence type="ECO:0000256" key="1">
    <source>
        <dbReference type="SAM" id="Phobius"/>
    </source>
</evidence>
<dbReference type="STRING" id="602072.A0A1R3RCH4"/>
<feature type="transmembrane region" description="Helical" evidence="1">
    <location>
        <begin position="89"/>
        <end position="108"/>
    </location>
</feature>